<keyword evidence="2" id="KW-0560">Oxidoreductase</keyword>
<organism evidence="2 3">
    <name type="scientific">Nocardia lasii</name>
    <dbReference type="NCBI Taxonomy" id="1616107"/>
    <lineage>
        <taxon>Bacteria</taxon>
        <taxon>Bacillati</taxon>
        <taxon>Actinomycetota</taxon>
        <taxon>Actinomycetes</taxon>
        <taxon>Mycobacteriales</taxon>
        <taxon>Nocardiaceae</taxon>
        <taxon>Nocardia</taxon>
    </lineage>
</organism>
<sequence>MRQVEVREWGSPAVLRVVEGAAVPEVYPGHLLIETTSIGLNPVDWKTRAGRGVAEQLPGGRPLVLGWDVAGTVVATGQDATGFDVGDLVFGMAGFPGLGNAYAEFVAVRATDVAHAPTDVDPAELAGTPMVALTAWQALFDVAKLSVGQRVLIHGGAGGVGHAAVQLAVNAAATVFSTAGPADQRFVAELGAIPIDYTDGSFADQLDSVDLVLDTVGGEVFTRSLDIIAEGGRIVTTPDPSLLDLARGRGIVADWVFVHPDRGQLSEIAALQSASKFRTHIDRRFVLDEIAAAHAYGESGHIRRGKLVVTPR</sequence>
<dbReference type="PANTHER" id="PTHR11695">
    <property type="entry name" value="ALCOHOL DEHYDROGENASE RELATED"/>
    <property type="match status" value="1"/>
</dbReference>
<dbReference type="Gene3D" id="3.40.50.720">
    <property type="entry name" value="NAD(P)-binding Rossmann-like Domain"/>
    <property type="match status" value="1"/>
</dbReference>
<evidence type="ECO:0000313" key="2">
    <source>
        <dbReference type="EMBL" id="MFC6010278.1"/>
    </source>
</evidence>
<dbReference type="PANTHER" id="PTHR11695:SF294">
    <property type="entry name" value="RETICULON-4-INTERACTING PROTEIN 1, MITOCHONDRIAL"/>
    <property type="match status" value="1"/>
</dbReference>
<keyword evidence="3" id="KW-1185">Reference proteome</keyword>
<dbReference type="SUPFAM" id="SSF51735">
    <property type="entry name" value="NAD(P)-binding Rossmann-fold domains"/>
    <property type="match status" value="1"/>
</dbReference>
<dbReference type="GO" id="GO:0016491">
    <property type="term" value="F:oxidoreductase activity"/>
    <property type="evidence" value="ECO:0007669"/>
    <property type="project" value="UniProtKB-KW"/>
</dbReference>
<feature type="domain" description="Enoyl reductase (ER)" evidence="1">
    <location>
        <begin position="10"/>
        <end position="309"/>
    </location>
</feature>
<reference evidence="3" key="1">
    <citation type="journal article" date="2019" name="Int. J. Syst. Evol. Microbiol.">
        <title>The Global Catalogue of Microorganisms (GCM) 10K type strain sequencing project: providing services to taxonomists for standard genome sequencing and annotation.</title>
        <authorList>
            <consortium name="The Broad Institute Genomics Platform"/>
            <consortium name="The Broad Institute Genome Sequencing Center for Infectious Disease"/>
            <person name="Wu L."/>
            <person name="Ma J."/>
        </authorList>
    </citation>
    <scope>NUCLEOTIDE SEQUENCE [LARGE SCALE GENOMIC DNA]</scope>
    <source>
        <strain evidence="3">CCUG 36956</strain>
    </source>
</reference>
<name>A0ABW1JNU7_9NOCA</name>
<dbReference type="EMBL" id="JBHSQN010000002">
    <property type="protein sequence ID" value="MFC6010278.1"/>
    <property type="molecule type" value="Genomic_DNA"/>
</dbReference>
<dbReference type="RefSeq" id="WP_378599970.1">
    <property type="nucleotide sequence ID" value="NZ_JBHSQN010000002.1"/>
</dbReference>
<dbReference type="InterPro" id="IPR050700">
    <property type="entry name" value="YIM1/Zinc_Alcohol_DH_Fams"/>
</dbReference>
<dbReference type="CDD" id="cd05289">
    <property type="entry name" value="MDR_like_2"/>
    <property type="match status" value="1"/>
</dbReference>
<protein>
    <submittedName>
        <fullName evidence="2">NADP-dependent oxidoreductase</fullName>
        <ecNumber evidence="2">1.-.-.-</ecNumber>
    </submittedName>
</protein>
<dbReference type="SUPFAM" id="SSF50129">
    <property type="entry name" value="GroES-like"/>
    <property type="match status" value="1"/>
</dbReference>
<accession>A0ABW1JNU7</accession>
<gene>
    <name evidence="2" type="ORF">ACFP3H_04390</name>
</gene>
<dbReference type="InterPro" id="IPR036291">
    <property type="entry name" value="NAD(P)-bd_dom_sf"/>
</dbReference>
<evidence type="ECO:0000313" key="3">
    <source>
        <dbReference type="Proteomes" id="UP001596223"/>
    </source>
</evidence>
<dbReference type="Proteomes" id="UP001596223">
    <property type="component" value="Unassembled WGS sequence"/>
</dbReference>
<dbReference type="InterPro" id="IPR013154">
    <property type="entry name" value="ADH-like_N"/>
</dbReference>
<dbReference type="Gene3D" id="3.90.180.10">
    <property type="entry name" value="Medium-chain alcohol dehydrogenases, catalytic domain"/>
    <property type="match status" value="1"/>
</dbReference>
<proteinExistence type="predicted"/>
<dbReference type="SMART" id="SM00829">
    <property type="entry name" value="PKS_ER"/>
    <property type="match status" value="1"/>
</dbReference>
<comment type="caution">
    <text evidence="2">The sequence shown here is derived from an EMBL/GenBank/DDBJ whole genome shotgun (WGS) entry which is preliminary data.</text>
</comment>
<evidence type="ECO:0000259" key="1">
    <source>
        <dbReference type="SMART" id="SM00829"/>
    </source>
</evidence>
<dbReference type="Pfam" id="PF13602">
    <property type="entry name" value="ADH_zinc_N_2"/>
    <property type="match status" value="1"/>
</dbReference>
<dbReference type="EC" id="1.-.-.-" evidence="2"/>
<dbReference type="InterPro" id="IPR020843">
    <property type="entry name" value="ER"/>
</dbReference>
<dbReference type="InterPro" id="IPR011032">
    <property type="entry name" value="GroES-like_sf"/>
</dbReference>
<dbReference type="Pfam" id="PF08240">
    <property type="entry name" value="ADH_N"/>
    <property type="match status" value="1"/>
</dbReference>